<evidence type="ECO:0000259" key="11">
    <source>
        <dbReference type="Pfam" id="PF00694"/>
    </source>
</evidence>
<dbReference type="Pfam" id="PF00694">
    <property type="entry name" value="Aconitase_C"/>
    <property type="match status" value="1"/>
</dbReference>
<comment type="catalytic activity">
    <reaction evidence="8 9">
        <text>citrate = D-threo-isocitrate</text>
        <dbReference type="Rhea" id="RHEA:10336"/>
        <dbReference type="ChEBI" id="CHEBI:15562"/>
        <dbReference type="ChEBI" id="CHEBI:16947"/>
        <dbReference type="EC" id="4.2.1.3"/>
    </reaction>
</comment>
<dbReference type="NCBIfam" id="NF009520">
    <property type="entry name" value="PRK12881.1"/>
    <property type="match status" value="1"/>
</dbReference>
<evidence type="ECO:0000256" key="9">
    <source>
        <dbReference type="RuleBase" id="RU361275"/>
    </source>
</evidence>
<evidence type="ECO:0000256" key="4">
    <source>
        <dbReference type="ARBA" id="ARBA00022723"/>
    </source>
</evidence>
<evidence type="ECO:0000313" key="13">
    <source>
        <dbReference type="Proteomes" id="UP000199611"/>
    </source>
</evidence>
<feature type="domain" description="Aconitase A/isopropylmalate dehydratase small subunit swivel" evidence="11">
    <location>
        <begin position="705"/>
        <end position="832"/>
    </location>
</feature>
<feature type="domain" description="Aconitase/3-isopropylmalate dehydratase large subunit alpha/beta/alpha" evidence="10">
    <location>
        <begin position="77"/>
        <end position="574"/>
    </location>
</feature>
<dbReference type="OrthoDB" id="9764318at2"/>
<keyword evidence="13" id="KW-1185">Reference proteome</keyword>
<evidence type="ECO:0000256" key="1">
    <source>
        <dbReference type="ARBA" id="ARBA00001966"/>
    </source>
</evidence>
<dbReference type="AlphaFoldDB" id="A0A1I4UNL0"/>
<dbReference type="GO" id="GO:0046872">
    <property type="term" value="F:metal ion binding"/>
    <property type="evidence" value="ECO:0007669"/>
    <property type="project" value="UniProtKB-KW"/>
</dbReference>
<keyword evidence="7 9" id="KW-0456">Lyase</keyword>
<dbReference type="SUPFAM" id="SSF52016">
    <property type="entry name" value="LeuD/IlvD-like"/>
    <property type="match status" value="1"/>
</dbReference>
<name>A0A1I4UNL0_9BACT</name>
<dbReference type="Gene3D" id="6.10.190.10">
    <property type="match status" value="1"/>
</dbReference>
<keyword evidence="9" id="KW-0004">4Fe-4S</keyword>
<dbReference type="PRINTS" id="PR00415">
    <property type="entry name" value="ACONITASE"/>
</dbReference>
<protein>
    <recommendedName>
        <fullName evidence="9">Aconitate hydratase</fullName>
        <shortName evidence="9">Aconitase</shortName>
        <ecNumber evidence="9">4.2.1.3</ecNumber>
    </recommendedName>
</protein>
<dbReference type="CDD" id="cd01580">
    <property type="entry name" value="AcnA_IRP_Swivel"/>
    <property type="match status" value="1"/>
</dbReference>
<keyword evidence="4" id="KW-0479">Metal-binding</keyword>
<dbReference type="Gene3D" id="3.30.499.10">
    <property type="entry name" value="Aconitase, domain 3"/>
    <property type="match status" value="2"/>
</dbReference>
<gene>
    <name evidence="12" type="ORF">SAMN05660836_01899</name>
</gene>
<comment type="function">
    <text evidence="9">Catalyzes the isomerization of citrate to isocitrate via cis-aconitate.</text>
</comment>
<dbReference type="NCBIfam" id="NF006757">
    <property type="entry name" value="PRK09277.1"/>
    <property type="match status" value="1"/>
</dbReference>
<comment type="cofactor">
    <cofactor evidence="1">
        <name>[4Fe-4S] cluster</name>
        <dbReference type="ChEBI" id="CHEBI:49883"/>
    </cofactor>
</comment>
<dbReference type="NCBIfam" id="TIGR01341">
    <property type="entry name" value="aconitase_1"/>
    <property type="match status" value="1"/>
</dbReference>
<dbReference type="InterPro" id="IPR001030">
    <property type="entry name" value="Acoase/IPM_deHydtase_lsu_aba"/>
</dbReference>
<comment type="similarity">
    <text evidence="3 9">Belongs to the aconitase/IPM isomerase family.</text>
</comment>
<dbReference type="SUPFAM" id="SSF53732">
    <property type="entry name" value="Aconitase iron-sulfur domain"/>
    <property type="match status" value="1"/>
</dbReference>
<evidence type="ECO:0000256" key="5">
    <source>
        <dbReference type="ARBA" id="ARBA00023004"/>
    </source>
</evidence>
<dbReference type="InterPro" id="IPR036008">
    <property type="entry name" value="Aconitase_4Fe-4S_dom"/>
</dbReference>
<dbReference type="UniPathway" id="UPA00223">
    <property type="reaction ID" value="UER00718"/>
</dbReference>
<dbReference type="STRING" id="39841.SAMN05660836_01899"/>
<reference evidence="12 13" key="1">
    <citation type="submission" date="2016-10" db="EMBL/GenBank/DDBJ databases">
        <authorList>
            <person name="de Groot N.N."/>
        </authorList>
    </citation>
    <scope>NUCLEOTIDE SEQUENCE [LARGE SCALE GENOMIC DNA]</scope>
    <source>
        <strain evidence="12 13">DSM 9990</strain>
    </source>
</reference>
<dbReference type="GO" id="GO:0006099">
    <property type="term" value="P:tricarboxylic acid cycle"/>
    <property type="evidence" value="ECO:0007669"/>
    <property type="project" value="UniProtKB-UniPathway"/>
</dbReference>
<dbReference type="Proteomes" id="UP000199611">
    <property type="component" value="Unassembled WGS sequence"/>
</dbReference>
<dbReference type="PROSITE" id="PS00450">
    <property type="entry name" value="ACONITASE_1"/>
    <property type="match status" value="1"/>
</dbReference>
<evidence type="ECO:0000256" key="2">
    <source>
        <dbReference type="ARBA" id="ARBA00004717"/>
    </source>
</evidence>
<evidence type="ECO:0000256" key="8">
    <source>
        <dbReference type="ARBA" id="ARBA00023501"/>
    </source>
</evidence>
<comment type="pathway">
    <text evidence="2">Carbohydrate metabolism; tricarboxylic acid cycle; isocitrate from oxaloacetate: step 2/2.</text>
</comment>
<dbReference type="PROSITE" id="PS01244">
    <property type="entry name" value="ACONITASE_2"/>
    <property type="match status" value="1"/>
</dbReference>
<accession>A0A1I4UNL0</accession>
<organism evidence="12 13">
    <name type="scientific">Thermodesulforhabdus norvegica</name>
    <dbReference type="NCBI Taxonomy" id="39841"/>
    <lineage>
        <taxon>Bacteria</taxon>
        <taxon>Pseudomonadati</taxon>
        <taxon>Thermodesulfobacteriota</taxon>
        <taxon>Syntrophobacteria</taxon>
        <taxon>Syntrophobacterales</taxon>
        <taxon>Thermodesulforhabdaceae</taxon>
        <taxon>Thermodesulforhabdus</taxon>
    </lineage>
</organism>
<dbReference type="GO" id="GO:0003994">
    <property type="term" value="F:aconitate hydratase activity"/>
    <property type="evidence" value="ECO:0007669"/>
    <property type="project" value="UniProtKB-EC"/>
</dbReference>
<evidence type="ECO:0000313" key="12">
    <source>
        <dbReference type="EMBL" id="SFM90579.1"/>
    </source>
</evidence>
<dbReference type="EMBL" id="FOUU01000006">
    <property type="protein sequence ID" value="SFM90579.1"/>
    <property type="molecule type" value="Genomic_DNA"/>
</dbReference>
<dbReference type="InterPro" id="IPR015928">
    <property type="entry name" value="Aconitase/3IPM_dehydase_swvl"/>
</dbReference>
<dbReference type="InterPro" id="IPR018136">
    <property type="entry name" value="Aconitase_4Fe-4S_BS"/>
</dbReference>
<evidence type="ECO:0000256" key="3">
    <source>
        <dbReference type="ARBA" id="ARBA00007185"/>
    </source>
</evidence>
<dbReference type="EC" id="4.2.1.3" evidence="9"/>
<dbReference type="Pfam" id="PF00330">
    <property type="entry name" value="Aconitase"/>
    <property type="match status" value="1"/>
</dbReference>
<dbReference type="Gene3D" id="3.20.19.10">
    <property type="entry name" value="Aconitase, domain 4"/>
    <property type="match status" value="1"/>
</dbReference>
<keyword evidence="5 9" id="KW-0408">Iron</keyword>
<dbReference type="RefSeq" id="WP_093395310.1">
    <property type="nucleotide sequence ID" value="NZ_FOUU01000006.1"/>
</dbReference>
<dbReference type="InterPro" id="IPR015931">
    <property type="entry name" value="Acnase/IPM_dHydase_lsu_aba_1/3"/>
</dbReference>
<dbReference type="InterPro" id="IPR006249">
    <property type="entry name" value="Aconitase/IRP2"/>
</dbReference>
<sequence length="915" mass="101534">MGKRCLNSFGCLQKIALSGREYLFVSLEALANKLGIELNTYPHSWKIVMENLVRNEDGFFVTRDTLFRAVESFERRDGSSEVPFFPSRMILQDFTGVPAIVDLAAMRDVMAEWGMDPSLINPRIPVHLVIDHSLQVDVWGSDEAEEINLKKEFERNTERYQLLKWAQQSFSRFHVVPPGKGIIHQINLEHLATVVRKDLTDDGEMMFPDTVVGTDSHTTMINGLGVLGWGVGGIEAEAVILGLPYYFPVPEVVGVMLVGNLPSRSTATDVALLVTEELRKVGVVGKFVEFFGPAWRNMSLMDRATLANMAPEYGATIGFCPVDDETIRFLEQTGFRGIDAETVKKYLKAQHLFGDYENPERVKFSQVIEIDVAKAVPSLAGPKRPQDRIPLYEMHSAFPSILKRPRNQWGYELKEEDEQKSVRVRLENGAEVTLRHGTVVLAAITSCTNTANPALLITAALLARKARESGISAKPWVKKSFTPGSRTVTHYLEKLGLLDDLKAMGFHVCGYGCATCIGNSGPLPEEIERAIVNNGLVTCAVVSANRNFEGRIHGAIRANFLASPPLVVAYALAGRIDFDWENEPLGQDPETGEPIYLRNLWPAKTEVEALTVRAFNPEVFGKLRSTLYEGTLLWENLKVTASDRFPWDDGSTYLRRPSYLKSVPLVPPAVGDIENARVLLYLGDSVTTDHISPAGAIPEDSPAGRYLLEKGLSPRLFNSYGARRGNDEVMVRGTFANIRLKNRLCPERTGGWTIHFPTGELCTVWEASERYRAEGVPLIVIAGKEYGTGSSRDWAAKGTAMLGVRAVIAESFERIHRSNLIGMGVLPLQFPDGQSAEKLGLSGHEVFSIKGISPEMKPRCRLKVVARRPGKDLEFDVICRLDTPVEISYYIHGGILPRVLREMAKSEGKEFSNGE</sequence>
<keyword evidence="6 9" id="KW-0411">Iron-sulfur</keyword>
<dbReference type="GO" id="GO:0051539">
    <property type="term" value="F:4 iron, 4 sulfur cluster binding"/>
    <property type="evidence" value="ECO:0007669"/>
    <property type="project" value="UniProtKB-KW"/>
</dbReference>
<proteinExistence type="inferred from homology"/>
<dbReference type="InterPro" id="IPR000573">
    <property type="entry name" value="AconitaseA/IPMdHydase_ssu_swvl"/>
</dbReference>
<evidence type="ECO:0000259" key="10">
    <source>
        <dbReference type="Pfam" id="PF00330"/>
    </source>
</evidence>
<evidence type="ECO:0000256" key="6">
    <source>
        <dbReference type="ARBA" id="ARBA00023014"/>
    </source>
</evidence>
<dbReference type="InterPro" id="IPR044137">
    <property type="entry name" value="AcnA_IRP_Swivel"/>
</dbReference>
<evidence type="ECO:0000256" key="7">
    <source>
        <dbReference type="ARBA" id="ARBA00023239"/>
    </source>
</evidence>
<dbReference type="FunFam" id="3.20.19.10:FF:000001">
    <property type="entry name" value="Aconitate hydratase"/>
    <property type="match status" value="1"/>
</dbReference>
<dbReference type="PANTHER" id="PTHR11670">
    <property type="entry name" value="ACONITASE/IRON-RESPONSIVE ELEMENT FAMILY MEMBER"/>
    <property type="match status" value="1"/>
</dbReference>